<keyword evidence="10 11" id="KW-0012">Acyltransferase</keyword>
<evidence type="ECO:0000256" key="8">
    <source>
        <dbReference type="ARBA" id="ARBA00023098"/>
    </source>
</evidence>
<sequence>MKRRVVVTGMGVVTSLACKVSDLWSAVLAGKSGIHTLSVFDTTGHKVKFGGDIPDWQTDGYIDRKDAKRIDRFTQFAMVAAIDAVTDSGLDFSKEDPFRCGVVVGSGIGGLNEIETQNERLLTKGPDKVSAFTIPKLMLNAASGHISIKYGLRGPNYAVATACASATNAMGDAFKAIQYDDADIMVTGGAEAACTAMGLAGFANMRALSERHDDPQGASRPFDADRDGFVLSEGAGLLVFEELEHARARGAHIYGEVLGCGASGDGGHITQPDAMGTGAARAMQAALTDAKLNAEQIDYINAHGTSTPLGDKAETTAIKSVYGEHAHKLSISSTKSQLGHLLGASGGVELVLSLKAIENNTCPPTINYTTPDPACDLDYTPNVPREREINLIMSNSFGFGGHNATIIAGRFAG</sequence>
<evidence type="ECO:0000256" key="9">
    <source>
        <dbReference type="ARBA" id="ARBA00023160"/>
    </source>
</evidence>
<dbReference type="UniPathway" id="UPA00094"/>
<dbReference type="InterPro" id="IPR018201">
    <property type="entry name" value="Ketoacyl_synth_AS"/>
</dbReference>
<comment type="catalytic activity">
    <reaction evidence="11">
        <text>a fatty acyl-[ACP] + malonyl-[ACP] + H(+) = a 3-oxoacyl-[ACP] + holo-[ACP] + CO2</text>
        <dbReference type="Rhea" id="RHEA:22836"/>
        <dbReference type="Rhea" id="RHEA-COMP:9623"/>
        <dbReference type="Rhea" id="RHEA-COMP:9685"/>
        <dbReference type="Rhea" id="RHEA-COMP:9916"/>
        <dbReference type="Rhea" id="RHEA-COMP:14125"/>
        <dbReference type="ChEBI" id="CHEBI:15378"/>
        <dbReference type="ChEBI" id="CHEBI:16526"/>
        <dbReference type="ChEBI" id="CHEBI:64479"/>
        <dbReference type="ChEBI" id="CHEBI:78449"/>
        <dbReference type="ChEBI" id="CHEBI:78776"/>
        <dbReference type="ChEBI" id="CHEBI:138651"/>
    </reaction>
</comment>
<dbReference type="AlphaFoldDB" id="A0A5C5VY96"/>
<accession>A0A5C5VY96</accession>
<keyword evidence="16" id="KW-1185">Reference proteome</keyword>
<keyword evidence="8" id="KW-0443">Lipid metabolism</keyword>
<dbReference type="InterPro" id="IPR000794">
    <property type="entry name" value="Beta-ketoacyl_synthase"/>
</dbReference>
<dbReference type="PANTHER" id="PTHR11712">
    <property type="entry name" value="POLYKETIDE SYNTHASE-RELATED"/>
    <property type="match status" value="1"/>
</dbReference>
<dbReference type="PROSITE" id="PS51257">
    <property type="entry name" value="PROKAR_LIPOPROTEIN"/>
    <property type="match status" value="1"/>
</dbReference>
<dbReference type="PROSITE" id="PS00606">
    <property type="entry name" value="KS3_1"/>
    <property type="match status" value="1"/>
</dbReference>
<evidence type="ECO:0000259" key="14">
    <source>
        <dbReference type="PROSITE" id="PS52004"/>
    </source>
</evidence>
<name>A0A5C5VY96_9BACT</name>
<evidence type="ECO:0000256" key="11">
    <source>
        <dbReference type="PIRNR" id="PIRNR000447"/>
    </source>
</evidence>
<dbReference type="InterPro" id="IPR014031">
    <property type="entry name" value="Ketoacyl_synth_C"/>
</dbReference>
<evidence type="ECO:0000256" key="13">
    <source>
        <dbReference type="RuleBase" id="RU003694"/>
    </source>
</evidence>
<dbReference type="Pfam" id="PF00109">
    <property type="entry name" value="ketoacyl-synt"/>
    <property type="match status" value="1"/>
</dbReference>
<reference evidence="15 16" key="1">
    <citation type="submission" date="2019-02" db="EMBL/GenBank/DDBJ databases">
        <title>Deep-cultivation of Planctomycetes and their phenomic and genomic characterization uncovers novel biology.</title>
        <authorList>
            <person name="Wiegand S."/>
            <person name="Jogler M."/>
            <person name="Boedeker C."/>
            <person name="Pinto D."/>
            <person name="Vollmers J."/>
            <person name="Rivas-Marin E."/>
            <person name="Kohn T."/>
            <person name="Peeters S.H."/>
            <person name="Heuer A."/>
            <person name="Rast P."/>
            <person name="Oberbeckmann S."/>
            <person name="Bunk B."/>
            <person name="Jeske O."/>
            <person name="Meyerdierks A."/>
            <person name="Storesund J.E."/>
            <person name="Kallscheuer N."/>
            <person name="Luecker S."/>
            <person name="Lage O.M."/>
            <person name="Pohl T."/>
            <person name="Merkel B.J."/>
            <person name="Hornburger P."/>
            <person name="Mueller R.-W."/>
            <person name="Bruemmer F."/>
            <person name="Labrenz M."/>
            <person name="Spormann A.M."/>
            <person name="Op Den Camp H."/>
            <person name="Overmann J."/>
            <person name="Amann R."/>
            <person name="Jetten M.S.M."/>
            <person name="Mascher T."/>
            <person name="Medema M.H."/>
            <person name="Devos D.P."/>
            <person name="Kaster A.-K."/>
            <person name="Ovreas L."/>
            <person name="Rohde M."/>
            <person name="Galperin M.Y."/>
            <person name="Jogler C."/>
        </authorList>
    </citation>
    <scope>NUCLEOTIDE SEQUENCE [LARGE SCALE GENOMIC DNA]</scope>
    <source>
        <strain evidence="15 16">Pla111</strain>
    </source>
</reference>
<protein>
    <recommendedName>
        <fullName evidence="4 11">3-oxoacyl-[acyl-carrier-protein] synthase 2</fullName>
        <ecNumber evidence="3 11">2.3.1.179</ecNumber>
    </recommendedName>
</protein>
<evidence type="ECO:0000256" key="6">
    <source>
        <dbReference type="ARBA" id="ARBA00022679"/>
    </source>
</evidence>
<dbReference type="Proteomes" id="UP000318995">
    <property type="component" value="Unassembled WGS sequence"/>
</dbReference>
<dbReference type="GO" id="GO:0006633">
    <property type="term" value="P:fatty acid biosynthetic process"/>
    <property type="evidence" value="ECO:0007669"/>
    <property type="project" value="UniProtKB-UniRule"/>
</dbReference>
<evidence type="ECO:0000256" key="3">
    <source>
        <dbReference type="ARBA" id="ARBA00012356"/>
    </source>
</evidence>
<dbReference type="InterPro" id="IPR014030">
    <property type="entry name" value="Ketoacyl_synth_N"/>
</dbReference>
<dbReference type="PROSITE" id="PS52004">
    <property type="entry name" value="KS3_2"/>
    <property type="match status" value="1"/>
</dbReference>
<evidence type="ECO:0000256" key="1">
    <source>
        <dbReference type="ARBA" id="ARBA00005194"/>
    </source>
</evidence>
<keyword evidence="6 11" id="KW-0808">Transferase</keyword>
<comment type="similarity">
    <text evidence="2 11 13">Belongs to the thiolase-like superfamily. Beta-ketoacyl-ACP synthases family.</text>
</comment>
<dbReference type="FunFam" id="3.40.47.10:FF:000009">
    <property type="entry name" value="3-oxoacyl-[acyl-carrier-protein] synthase 2"/>
    <property type="match status" value="1"/>
</dbReference>
<keyword evidence="9 11" id="KW-0275">Fatty acid biosynthesis</keyword>
<dbReference type="EMBL" id="SJPH01000007">
    <property type="protein sequence ID" value="TWT42512.1"/>
    <property type="molecule type" value="Genomic_DNA"/>
</dbReference>
<evidence type="ECO:0000313" key="15">
    <source>
        <dbReference type="EMBL" id="TWT42512.1"/>
    </source>
</evidence>
<dbReference type="OrthoDB" id="292158at2"/>
<dbReference type="SUPFAM" id="SSF53901">
    <property type="entry name" value="Thiolase-like"/>
    <property type="match status" value="2"/>
</dbReference>
<dbReference type="NCBIfam" id="NF005589">
    <property type="entry name" value="PRK07314.1"/>
    <property type="match status" value="1"/>
</dbReference>
<dbReference type="InterPro" id="IPR016039">
    <property type="entry name" value="Thiolase-like"/>
</dbReference>
<evidence type="ECO:0000313" key="16">
    <source>
        <dbReference type="Proteomes" id="UP000318995"/>
    </source>
</evidence>
<comment type="pathway">
    <text evidence="1 11">Lipid metabolism; fatty acid biosynthesis.</text>
</comment>
<keyword evidence="5 11" id="KW-0444">Lipid biosynthesis</keyword>
<dbReference type="Pfam" id="PF02801">
    <property type="entry name" value="Ketoacyl-synt_C"/>
    <property type="match status" value="1"/>
</dbReference>
<dbReference type="NCBIfam" id="TIGR03150">
    <property type="entry name" value="fabF"/>
    <property type="match status" value="1"/>
</dbReference>
<evidence type="ECO:0000256" key="4">
    <source>
        <dbReference type="ARBA" id="ARBA00014657"/>
    </source>
</evidence>
<dbReference type="EC" id="2.3.1.179" evidence="3 11"/>
<evidence type="ECO:0000256" key="5">
    <source>
        <dbReference type="ARBA" id="ARBA00022516"/>
    </source>
</evidence>
<comment type="caution">
    <text evidence="15">The sequence shown here is derived from an EMBL/GenBank/DDBJ whole genome shotgun (WGS) entry which is preliminary data.</text>
</comment>
<dbReference type="GO" id="GO:0005829">
    <property type="term" value="C:cytosol"/>
    <property type="evidence" value="ECO:0007669"/>
    <property type="project" value="TreeGrafter"/>
</dbReference>
<dbReference type="SMART" id="SM00825">
    <property type="entry name" value="PKS_KS"/>
    <property type="match status" value="1"/>
</dbReference>
<feature type="active site" description="For beta-ketoacyl synthase activity" evidence="12">
    <location>
        <position position="163"/>
    </location>
</feature>
<evidence type="ECO:0000256" key="12">
    <source>
        <dbReference type="PIRSR" id="PIRSR000447-1"/>
    </source>
</evidence>
<dbReference type="Gene3D" id="3.40.47.10">
    <property type="match status" value="2"/>
</dbReference>
<dbReference type="RefSeq" id="WP_146575033.1">
    <property type="nucleotide sequence ID" value="NZ_SJPH01000007.1"/>
</dbReference>
<feature type="domain" description="Ketosynthase family 3 (KS3)" evidence="14">
    <location>
        <begin position="2"/>
        <end position="410"/>
    </location>
</feature>
<dbReference type="CDD" id="cd00834">
    <property type="entry name" value="KAS_I_II"/>
    <property type="match status" value="1"/>
</dbReference>
<dbReference type="PANTHER" id="PTHR11712:SF336">
    <property type="entry name" value="3-OXOACYL-[ACYL-CARRIER-PROTEIN] SYNTHASE, MITOCHONDRIAL"/>
    <property type="match status" value="1"/>
</dbReference>
<dbReference type="PIRSF" id="PIRSF000447">
    <property type="entry name" value="KAS_II"/>
    <property type="match status" value="1"/>
</dbReference>
<dbReference type="GO" id="GO:0004315">
    <property type="term" value="F:3-oxoacyl-[acyl-carrier-protein] synthase activity"/>
    <property type="evidence" value="ECO:0007669"/>
    <property type="project" value="UniProtKB-UniRule"/>
</dbReference>
<keyword evidence="7" id="KW-0276">Fatty acid metabolism</keyword>
<organism evidence="15 16">
    <name type="scientific">Botrimarina hoheduenensis</name>
    <dbReference type="NCBI Taxonomy" id="2528000"/>
    <lineage>
        <taxon>Bacteria</taxon>
        <taxon>Pseudomonadati</taxon>
        <taxon>Planctomycetota</taxon>
        <taxon>Planctomycetia</taxon>
        <taxon>Pirellulales</taxon>
        <taxon>Lacipirellulaceae</taxon>
        <taxon>Botrimarina</taxon>
    </lineage>
</organism>
<comment type="function">
    <text evidence="11">Involved in the type II fatty acid elongation cycle. Catalyzes the elongation of a wide range of acyl-ACP by the addition of two carbons from malonyl-ACP to an acyl acceptor. Can efficiently catalyze the conversion of palmitoleoyl-ACP (cis-hexadec-9-enoyl-ACP) to cis-vaccenoyl-ACP (cis-octadec-11-enoyl-ACP), an essential step in the thermal regulation of fatty acid composition.</text>
</comment>
<evidence type="ECO:0000256" key="10">
    <source>
        <dbReference type="ARBA" id="ARBA00023315"/>
    </source>
</evidence>
<evidence type="ECO:0000256" key="7">
    <source>
        <dbReference type="ARBA" id="ARBA00022832"/>
    </source>
</evidence>
<dbReference type="InterPro" id="IPR017568">
    <property type="entry name" value="3-oxoacyl-ACP_synth-2"/>
</dbReference>
<gene>
    <name evidence="15" type="primary">fabF_6</name>
    <name evidence="15" type="ORF">Pla111_28170</name>
</gene>
<comment type="catalytic activity">
    <reaction evidence="11">
        <text>(9Z)-hexadecenoyl-[ACP] + malonyl-[ACP] + H(+) = 3-oxo-(11Z)-octadecenoyl-[ACP] + holo-[ACP] + CO2</text>
        <dbReference type="Rhea" id="RHEA:55040"/>
        <dbReference type="Rhea" id="RHEA-COMP:9623"/>
        <dbReference type="Rhea" id="RHEA-COMP:9685"/>
        <dbReference type="Rhea" id="RHEA-COMP:10800"/>
        <dbReference type="Rhea" id="RHEA-COMP:14074"/>
        <dbReference type="ChEBI" id="CHEBI:15378"/>
        <dbReference type="ChEBI" id="CHEBI:16526"/>
        <dbReference type="ChEBI" id="CHEBI:64479"/>
        <dbReference type="ChEBI" id="CHEBI:78449"/>
        <dbReference type="ChEBI" id="CHEBI:83989"/>
        <dbReference type="ChEBI" id="CHEBI:138538"/>
        <dbReference type="EC" id="2.3.1.179"/>
    </reaction>
</comment>
<dbReference type="InterPro" id="IPR020841">
    <property type="entry name" value="PKS_Beta-ketoAc_synthase_dom"/>
</dbReference>
<proteinExistence type="inferred from homology"/>
<evidence type="ECO:0000256" key="2">
    <source>
        <dbReference type="ARBA" id="ARBA00008467"/>
    </source>
</evidence>